<evidence type="ECO:0000313" key="1">
    <source>
        <dbReference type="EMBL" id="KAK3695044.1"/>
    </source>
</evidence>
<reference evidence="1" key="2">
    <citation type="submission" date="2023-06" db="EMBL/GenBank/DDBJ databases">
        <authorList>
            <consortium name="Lawrence Berkeley National Laboratory"/>
            <person name="Haridas S."/>
            <person name="Hensen N."/>
            <person name="Bonometti L."/>
            <person name="Westerberg I."/>
            <person name="Brannstrom I.O."/>
            <person name="Guillou S."/>
            <person name="Cros-Aarteil S."/>
            <person name="Calhoun S."/>
            <person name="Kuo A."/>
            <person name="Mondo S."/>
            <person name="Pangilinan J."/>
            <person name="Riley R."/>
            <person name="Labutti K."/>
            <person name="Andreopoulos B."/>
            <person name="Lipzen A."/>
            <person name="Chen C."/>
            <person name="Yanf M."/>
            <person name="Daum C."/>
            <person name="Ng V."/>
            <person name="Clum A."/>
            <person name="Steindorff A."/>
            <person name="Ohm R."/>
            <person name="Martin F."/>
            <person name="Silar P."/>
            <person name="Natvig D."/>
            <person name="Lalanne C."/>
            <person name="Gautier V."/>
            <person name="Ament-Velasquez S.L."/>
            <person name="Kruys A."/>
            <person name="Hutchinson M.I."/>
            <person name="Powell A.J."/>
            <person name="Barry K."/>
            <person name="Miller A.N."/>
            <person name="Grigoriev I.V."/>
            <person name="Debuchy R."/>
            <person name="Gladieux P."/>
            <person name="Thoren M.H."/>
            <person name="Johannesson H."/>
        </authorList>
    </citation>
    <scope>NUCLEOTIDE SEQUENCE</scope>
    <source>
        <strain evidence="1">CBS 314.62</strain>
    </source>
</reference>
<dbReference type="Proteomes" id="UP001270362">
    <property type="component" value="Unassembled WGS sequence"/>
</dbReference>
<dbReference type="GO" id="GO:0046921">
    <property type="term" value="F:alpha-(1-&gt;6)-fucosyltransferase activity"/>
    <property type="evidence" value="ECO:0007669"/>
    <property type="project" value="TreeGrafter"/>
</dbReference>
<dbReference type="EMBL" id="JAULSO010000001">
    <property type="protein sequence ID" value="KAK3695044.1"/>
    <property type="molecule type" value="Genomic_DNA"/>
</dbReference>
<proteinExistence type="predicted"/>
<accession>A0AAE0XKB4</accession>
<dbReference type="AlphaFoldDB" id="A0AAE0XKB4"/>
<name>A0AAE0XKB4_9PEZI</name>
<comment type="caution">
    <text evidence="1">The sequence shown here is derived from an EMBL/GenBank/DDBJ whole genome shotgun (WGS) entry which is preliminary data.</text>
</comment>
<protein>
    <submittedName>
        <fullName evidence="1">Uncharacterized protein</fullName>
    </submittedName>
</protein>
<dbReference type="PANTHER" id="PTHR13132">
    <property type="entry name" value="ALPHA- 1,6 -FUCOSYLTRANSFERASE"/>
    <property type="match status" value="1"/>
</dbReference>
<evidence type="ECO:0000313" key="2">
    <source>
        <dbReference type="Proteomes" id="UP001270362"/>
    </source>
</evidence>
<gene>
    <name evidence="1" type="ORF">B0T22DRAFT_367635</name>
</gene>
<reference evidence="1" key="1">
    <citation type="journal article" date="2023" name="Mol. Phylogenet. Evol.">
        <title>Genome-scale phylogeny and comparative genomics of the fungal order Sordariales.</title>
        <authorList>
            <person name="Hensen N."/>
            <person name="Bonometti L."/>
            <person name="Westerberg I."/>
            <person name="Brannstrom I.O."/>
            <person name="Guillou S."/>
            <person name="Cros-Aarteil S."/>
            <person name="Calhoun S."/>
            <person name="Haridas S."/>
            <person name="Kuo A."/>
            <person name="Mondo S."/>
            <person name="Pangilinan J."/>
            <person name="Riley R."/>
            <person name="LaButti K."/>
            <person name="Andreopoulos B."/>
            <person name="Lipzen A."/>
            <person name="Chen C."/>
            <person name="Yan M."/>
            <person name="Daum C."/>
            <person name="Ng V."/>
            <person name="Clum A."/>
            <person name="Steindorff A."/>
            <person name="Ohm R.A."/>
            <person name="Martin F."/>
            <person name="Silar P."/>
            <person name="Natvig D.O."/>
            <person name="Lalanne C."/>
            <person name="Gautier V."/>
            <person name="Ament-Velasquez S.L."/>
            <person name="Kruys A."/>
            <person name="Hutchinson M.I."/>
            <person name="Powell A.J."/>
            <person name="Barry K."/>
            <person name="Miller A.N."/>
            <person name="Grigoriev I.V."/>
            <person name="Debuchy R."/>
            <person name="Gladieux P."/>
            <person name="Hiltunen Thoren M."/>
            <person name="Johannesson H."/>
        </authorList>
    </citation>
    <scope>NUCLEOTIDE SEQUENCE</scope>
    <source>
        <strain evidence="1">CBS 314.62</strain>
    </source>
</reference>
<keyword evidence="2" id="KW-1185">Reference proteome</keyword>
<dbReference type="GO" id="GO:0006487">
    <property type="term" value="P:protein N-linked glycosylation"/>
    <property type="evidence" value="ECO:0007669"/>
    <property type="project" value="TreeGrafter"/>
</dbReference>
<sequence>MPPTLDLSRTAHSKTIIYPPRINLRRAASYNHDKGPLSSTSSRFSFNHLVFSPPPSPGLPSLSPPPRRPSKGLAGLVRPSRVIRYTVWLLTALCFFYGATWALEHSPVPAPALAWAASPHDQYEMVGQDELPDFPTPIIVTDRKGRPSWTVSIPPSHIFPLTADQYSDICEKCREVSARVQDLRANKHGLQQAYLGFRPDSANRDFIDVQEAEKVGYLPRSAAVHNLKTAREGSRGELAGEPVCESSLTFVLESSDAGMGRALMMLWTAYGLAQQEGRAFFIDDTRWAYGEYTDIFQAPPSPKCRAPPRHEMLPCPRHARHLVASAATAGELFGVGRSGRLETPVPEALLDESAAVTANQKTMFALARQGHDALFHLNKEDSDYVDARVRELMAKRIIPKTKGKQNGLTIGIHVRRGDRHPFEYQYRESYMPLNKYIEVARDMVDDRFNHTGPHGGEDTAAKAHSFLVVASDDPMVYESAEFTATATTTAQDRIKLASKQAIQQANPDKHVMRKFVDETFGWEGGFFAAMFWHLAGGQNLANTLPSLETVRLRSLVGRAYMMDLAVLADASDAVICTVSAVGCRLLAVMMGWDSAVEKENWINIDGGYGWMGV</sequence>
<organism evidence="1 2">
    <name type="scientific">Podospora appendiculata</name>
    <dbReference type="NCBI Taxonomy" id="314037"/>
    <lineage>
        <taxon>Eukaryota</taxon>
        <taxon>Fungi</taxon>
        <taxon>Dikarya</taxon>
        <taxon>Ascomycota</taxon>
        <taxon>Pezizomycotina</taxon>
        <taxon>Sordariomycetes</taxon>
        <taxon>Sordariomycetidae</taxon>
        <taxon>Sordariales</taxon>
        <taxon>Podosporaceae</taxon>
        <taxon>Podospora</taxon>
    </lineage>
</organism>
<dbReference type="PANTHER" id="PTHR13132:SF29">
    <property type="entry name" value="ALPHA-(1,6)-FUCOSYLTRANSFERASE"/>
    <property type="match status" value="1"/>
</dbReference>